<evidence type="ECO:0000313" key="2">
    <source>
        <dbReference type="Proteomes" id="UP000015545"/>
    </source>
</evidence>
<keyword evidence="2" id="KW-1185">Reference proteome</keyword>
<dbReference type="EMBL" id="KF147891">
    <property type="protein sequence ID" value="AGS82171.1"/>
    <property type="molecule type" value="Genomic_DNA"/>
</dbReference>
<proteinExistence type="predicted"/>
<organism evidence="1 2">
    <name type="scientific">Pseudomonas phage PaBG</name>
    <dbReference type="NCBI Taxonomy" id="1335230"/>
    <lineage>
        <taxon>Viruses</taxon>
        <taxon>Duplodnaviria</taxon>
        <taxon>Heunggongvirae</taxon>
        <taxon>Uroviricota</taxon>
        <taxon>Caudoviricetes</taxon>
        <taxon>Baikalvirus</taxon>
        <taxon>Baikalvirus PaBG</taxon>
    </lineage>
</organism>
<dbReference type="KEGG" id="vg:16574973"/>
<accession>S5WKR2</accession>
<reference evidence="1 2" key="1">
    <citation type="journal article" date="2014" name="Genome Announc.">
        <title>Complete Genome Sequence of the Novel Giant Pseudomonas Phage PaBG.</title>
        <authorList>
            <person name="Sykilinda N.N."/>
            <person name="Bondar A.A."/>
            <person name="Gorshkova A.S."/>
            <person name="Kurochkina L.P."/>
            <person name="Kulikov E.E."/>
            <person name="Shneider M.M."/>
            <person name="Kadykov V.A."/>
            <person name="Solovjeva N.V."/>
            <person name="Kabilov M.R."/>
            <person name="Mesyanzhinov V.V."/>
            <person name="Vlassov V.V."/>
            <person name="Drukker V.V."/>
            <person name="Miroshnikov K.A."/>
        </authorList>
    </citation>
    <scope>NUCLEOTIDE SEQUENCE [LARGE SCALE GENOMIC DNA]</scope>
</reference>
<dbReference type="Proteomes" id="UP000015545">
    <property type="component" value="Segment"/>
</dbReference>
<name>S5WKR2_9CAUD</name>
<protein>
    <submittedName>
        <fullName evidence="1">Uncharacterized protein</fullName>
    </submittedName>
</protein>
<evidence type="ECO:0000313" key="1">
    <source>
        <dbReference type="EMBL" id="AGS82171.1"/>
    </source>
</evidence>
<sequence>MKYIVVEFESRDANGKHEVPILFANIIAHKGMYDSVSLAYRRYDHNCFVGNVLSAGFVSIDDKGKVTCWGESESLGGVKSRPARDALLISHLQNNWSSTNVNMHHLRDHAPLGT</sequence>
<gene>
    <name evidence="1" type="ORF">PaBG_00288</name>
</gene>